<accession>A0A0A9ELA9</accession>
<evidence type="ECO:0000313" key="2">
    <source>
        <dbReference type="EMBL" id="JAE00897.1"/>
    </source>
</evidence>
<sequence length="50" mass="5695">MVCYRLLRGTLLIHPWLCQTCIAALPIVLYAYAFHVPTFHISKGDCVSCR</sequence>
<keyword evidence="1" id="KW-1133">Transmembrane helix</keyword>
<evidence type="ECO:0000256" key="1">
    <source>
        <dbReference type="SAM" id="Phobius"/>
    </source>
</evidence>
<protein>
    <submittedName>
        <fullName evidence="2">Uncharacterized protein</fullName>
    </submittedName>
</protein>
<dbReference type="AlphaFoldDB" id="A0A0A9ELA9"/>
<proteinExistence type="predicted"/>
<keyword evidence="1" id="KW-0812">Transmembrane</keyword>
<reference evidence="2" key="1">
    <citation type="submission" date="2014-09" db="EMBL/GenBank/DDBJ databases">
        <authorList>
            <person name="Magalhaes I.L.F."/>
            <person name="Oliveira U."/>
            <person name="Santos F.R."/>
            <person name="Vidigal T.H.D.A."/>
            <person name="Brescovit A.D."/>
            <person name="Santos A.J."/>
        </authorList>
    </citation>
    <scope>NUCLEOTIDE SEQUENCE</scope>
    <source>
        <tissue evidence="2">Shoot tissue taken approximately 20 cm above the soil surface</tissue>
    </source>
</reference>
<dbReference type="EMBL" id="GBRH01196999">
    <property type="protein sequence ID" value="JAE00897.1"/>
    <property type="molecule type" value="Transcribed_RNA"/>
</dbReference>
<reference evidence="2" key="2">
    <citation type="journal article" date="2015" name="Data Brief">
        <title>Shoot transcriptome of the giant reed, Arundo donax.</title>
        <authorList>
            <person name="Barrero R.A."/>
            <person name="Guerrero F.D."/>
            <person name="Moolhuijzen P."/>
            <person name="Goolsby J.A."/>
            <person name="Tidwell J."/>
            <person name="Bellgard S.E."/>
            <person name="Bellgard M.I."/>
        </authorList>
    </citation>
    <scope>NUCLEOTIDE SEQUENCE</scope>
    <source>
        <tissue evidence="2">Shoot tissue taken approximately 20 cm above the soil surface</tissue>
    </source>
</reference>
<organism evidence="2">
    <name type="scientific">Arundo donax</name>
    <name type="common">Giant reed</name>
    <name type="synonym">Donax arundinaceus</name>
    <dbReference type="NCBI Taxonomy" id="35708"/>
    <lineage>
        <taxon>Eukaryota</taxon>
        <taxon>Viridiplantae</taxon>
        <taxon>Streptophyta</taxon>
        <taxon>Embryophyta</taxon>
        <taxon>Tracheophyta</taxon>
        <taxon>Spermatophyta</taxon>
        <taxon>Magnoliopsida</taxon>
        <taxon>Liliopsida</taxon>
        <taxon>Poales</taxon>
        <taxon>Poaceae</taxon>
        <taxon>PACMAD clade</taxon>
        <taxon>Arundinoideae</taxon>
        <taxon>Arundineae</taxon>
        <taxon>Arundo</taxon>
    </lineage>
</organism>
<keyword evidence="1" id="KW-0472">Membrane</keyword>
<feature type="transmembrane region" description="Helical" evidence="1">
    <location>
        <begin position="12"/>
        <end position="33"/>
    </location>
</feature>
<name>A0A0A9ELA9_ARUDO</name>